<proteinExistence type="predicted"/>
<reference evidence="1" key="1">
    <citation type="submission" date="2017-04" db="EMBL/GenBank/DDBJ databases">
        <title>Genome deletions in a multicellular cyanobacterial endosymbiont for morphological adaptation in marine diatoms.</title>
        <authorList>
            <person name="Wang Y."/>
            <person name="Gao H."/>
            <person name="Li R."/>
            <person name="Xu X."/>
        </authorList>
    </citation>
    <scope>NUCLEOTIDE SEQUENCE</scope>
    <source>
        <strain evidence="1">FACHB 800</strain>
    </source>
</reference>
<dbReference type="KEGG" id="rsin:B6N60_04657"/>
<dbReference type="EMBL" id="CP021056">
    <property type="protein sequence ID" value="QXE25935.1"/>
    <property type="molecule type" value="Genomic_DNA"/>
</dbReference>
<organism evidence="1 2">
    <name type="scientific">Richelia sinica FACHB-800</name>
    <dbReference type="NCBI Taxonomy" id="1357546"/>
    <lineage>
        <taxon>Bacteria</taxon>
        <taxon>Bacillati</taxon>
        <taxon>Cyanobacteriota</taxon>
        <taxon>Cyanophyceae</taxon>
        <taxon>Nostocales</taxon>
        <taxon>Nostocaceae</taxon>
        <taxon>Richelia</taxon>
    </lineage>
</organism>
<dbReference type="Proteomes" id="UP000683511">
    <property type="component" value="Chromosome"/>
</dbReference>
<sequence length="141" mass="15266">MSKLASATFLATALTILTVPGNSQISLAGTCASHCGQRPIQFTPGQYLRVQVINSTAKVIKLEKLPEMQRFSLPSGQKFQLDIPGGAESNLSLLFWDEAGKSLKAVVSKPNFGTLRVEIRPGGANSHRSLELLNDGRIRLF</sequence>
<keyword evidence="2" id="KW-1185">Reference proteome</keyword>
<gene>
    <name evidence="1" type="ORF">B6N60_04657</name>
</gene>
<name>A0A975Y742_9NOST</name>
<protein>
    <submittedName>
        <fullName evidence="1">Uncharacterized protein</fullName>
    </submittedName>
</protein>
<dbReference type="AlphaFoldDB" id="A0A975Y742"/>
<evidence type="ECO:0000313" key="1">
    <source>
        <dbReference type="EMBL" id="QXE25935.1"/>
    </source>
</evidence>
<evidence type="ECO:0000313" key="2">
    <source>
        <dbReference type="Proteomes" id="UP000683511"/>
    </source>
</evidence>
<dbReference type="RefSeq" id="WP_190604520.1">
    <property type="nucleotide sequence ID" value="NZ_CP021056.1"/>
</dbReference>
<accession>A0A975Y742</accession>